<dbReference type="PANTHER" id="PTHR18919:SF107">
    <property type="entry name" value="ACETYL-COA ACETYLTRANSFERASE, CYTOSOLIC"/>
    <property type="match status" value="1"/>
</dbReference>
<feature type="active site" description="Proton acceptor" evidence="4">
    <location>
        <position position="377"/>
    </location>
</feature>
<proteinExistence type="inferred from homology"/>
<keyword evidence="9" id="KW-1185">Reference proteome</keyword>
<sequence length="398" mass="41579">MKEIVIVGAKRSPIGSLMGSLSTLSAVELGRQVVGDLLAHTNVDATQIDELIAGQVLTTGAGQNPARQVAIQVGMRQESLAMTINQVCGSGLRAVMLGMQSITSGLSEIVVAGGQESMSNAPHYQYLRGGIKMGDSAATDTILRDGLLDAFDNQLMGVTAERLADKLAISRAAQDAFALRSQQLAQQAIVAGHFNTQITPIQVQYKKQTQQVDADEHPRFDLTMAALEKLTPAFMPNGSVTAGNASGVNDGAAYVLMMSAAKAKALNLSPMAVIRSIGVCGVNPAEMGYGPVPASQQALINAGWTVDALDLIEANEAFAAQALAVNHGMQWDVNKVNVTGGAIALGHPIGASGARILVTLLYNMQRLHQKRGLATLCVGGGQGVALCVERCVERPAVD</sequence>
<dbReference type="PROSITE" id="PS00737">
    <property type="entry name" value="THIOLASE_2"/>
    <property type="match status" value="1"/>
</dbReference>
<feature type="active site" description="Acyl-thioester intermediate" evidence="4">
    <location>
        <position position="88"/>
    </location>
</feature>
<keyword evidence="2 5" id="KW-0808">Transferase</keyword>
<dbReference type="NCBIfam" id="TIGR01930">
    <property type="entry name" value="AcCoA-C-Actrans"/>
    <property type="match status" value="1"/>
</dbReference>
<accession>A0A6N7F190</accession>
<reference evidence="8 9" key="1">
    <citation type="submission" date="2019-10" db="EMBL/GenBank/DDBJ databases">
        <title>Cardiobacteriales fam. a chemoheterotrophic member of the order Cardiobacteriales, and proposal of Cardiobacteriales fam. nov.</title>
        <authorList>
            <person name="Wang C."/>
        </authorList>
    </citation>
    <scope>NUCLEOTIDE SEQUENCE [LARGE SCALE GENOMIC DNA]</scope>
    <source>
        <strain evidence="8 9">ML27</strain>
    </source>
</reference>
<dbReference type="FunFam" id="3.40.47.10:FF:000010">
    <property type="entry name" value="Acetyl-CoA acetyltransferase (Thiolase)"/>
    <property type="match status" value="1"/>
</dbReference>
<evidence type="ECO:0000313" key="8">
    <source>
        <dbReference type="EMBL" id="MPV86558.1"/>
    </source>
</evidence>
<dbReference type="FunCoup" id="A0A6N7F190">
    <property type="interactions" value="383"/>
</dbReference>
<evidence type="ECO:0000313" key="9">
    <source>
        <dbReference type="Proteomes" id="UP000471298"/>
    </source>
</evidence>
<dbReference type="Gene3D" id="3.40.47.10">
    <property type="match status" value="2"/>
</dbReference>
<comment type="caution">
    <text evidence="8">The sequence shown here is derived from an EMBL/GenBank/DDBJ whole genome shotgun (WGS) entry which is preliminary data.</text>
</comment>
<evidence type="ECO:0000259" key="6">
    <source>
        <dbReference type="Pfam" id="PF00108"/>
    </source>
</evidence>
<dbReference type="GO" id="GO:0044281">
    <property type="term" value="P:small molecule metabolic process"/>
    <property type="evidence" value="ECO:0007669"/>
    <property type="project" value="UniProtKB-ARBA"/>
</dbReference>
<dbReference type="SUPFAM" id="SSF53901">
    <property type="entry name" value="Thiolase-like"/>
    <property type="match status" value="2"/>
</dbReference>
<dbReference type="InterPro" id="IPR020613">
    <property type="entry name" value="Thiolase_CS"/>
</dbReference>
<evidence type="ECO:0000256" key="4">
    <source>
        <dbReference type="PIRSR" id="PIRSR000429-1"/>
    </source>
</evidence>
<dbReference type="InterPro" id="IPR020615">
    <property type="entry name" value="Thiolase_acyl_enz_int_AS"/>
</dbReference>
<evidence type="ECO:0000259" key="7">
    <source>
        <dbReference type="Pfam" id="PF02803"/>
    </source>
</evidence>
<evidence type="ECO:0000256" key="2">
    <source>
        <dbReference type="ARBA" id="ARBA00022679"/>
    </source>
</evidence>
<evidence type="ECO:0000256" key="3">
    <source>
        <dbReference type="ARBA" id="ARBA00023315"/>
    </source>
</evidence>
<dbReference type="EC" id="2.3.1.16" evidence="8"/>
<name>A0A6N7F190_9GAMM</name>
<dbReference type="CDD" id="cd00751">
    <property type="entry name" value="thiolase"/>
    <property type="match status" value="1"/>
</dbReference>
<dbReference type="PROSITE" id="PS00098">
    <property type="entry name" value="THIOLASE_1"/>
    <property type="match status" value="1"/>
</dbReference>
<dbReference type="InterPro" id="IPR016039">
    <property type="entry name" value="Thiolase-like"/>
</dbReference>
<gene>
    <name evidence="8" type="ORF">GCU85_07425</name>
</gene>
<dbReference type="PROSITE" id="PS00099">
    <property type="entry name" value="THIOLASE_3"/>
    <property type="match status" value="1"/>
</dbReference>
<dbReference type="InParanoid" id="A0A6N7F190"/>
<evidence type="ECO:0000256" key="5">
    <source>
        <dbReference type="RuleBase" id="RU003557"/>
    </source>
</evidence>
<dbReference type="AlphaFoldDB" id="A0A6N7F190"/>
<dbReference type="InterPro" id="IPR020616">
    <property type="entry name" value="Thiolase_N"/>
</dbReference>
<dbReference type="InterPro" id="IPR020617">
    <property type="entry name" value="Thiolase_C"/>
</dbReference>
<evidence type="ECO:0000256" key="1">
    <source>
        <dbReference type="ARBA" id="ARBA00010982"/>
    </source>
</evidence>
<protein>
    <submittedName>
        <fullName evidence="8">Acetyl-CoA C-acyltransferase</fullName>
        <ecNumber evidence="8">2.3.1.16</ecNumber>
    </submittedName>
</protein>
<dbReference type="PANTHER" id="PTHR18919">
    <property type="entry name" value="ACETYL-COA C-ACYLTRANSFERASE"/>
    <property type="match status" value="1"/>
</dbReference>
<dbReference type="InterPro" id="IPR002155">
    <property type="entry name" value="Thiolase"/>
</dbReference>
<keyword evidence="3 5" id="KW-0012">Acyltransferase</keyword>
<dbReference type="Pfam" id="PF00108">
    <property type="entry name" value="Thiolase_N"/>
    <property type="match status" value="1"/>
</dbReference>
<feature type="domain" description="Thiolase N-terminal" evidence="6">
    <location>
        <begin position="4"/>
        <end position="260"/>
    </location>
</feature>
<dbReference type="EMBL" id="WHNW01000008">
    <property type="protein sequence ID" value="MPV86558.1"/>
    <property type="molecule type" value="Genomic_DNA"/>
</dbReference>
<feature type="domain" description="Thiolase C-terminal" evidence="7">
    <location>
        <begin position="269"/>
        <end position="390"/>
    </location>
</feature>
<organism evidence="8 9">
    <name type="scientific">Ostreibacterium oceani</name>
    <dbReference type="NCBI Taxonomy" id="2654998"/>
    <lineage>
        <taxon>Bacteria</taxon>
        <taxon>Pseudomonadati</taxon>
        <taxon>Pseudomonadota</taxon>
        <taxon>Gammaproteobacteria</taxon>
        <taxon>Cardiobacteriales</taxon>
        <taxon>Ostreibacteriaceae</taxon>
        <taxon>Ostreibacterium</taxon>
    </lineage>
</organism>
<dbReference type="GO" id="GO:0003988">
    <property type="term" value="F:acetyl-CoA C-acyltransferase activity"/>
    <property type="evidence" value="ECO:0007669"/>
    <property type="project" value="UniProtKB-EC"/>
</dbReference>
<dbReference type="InterPro" id="IPR020610">
    <property type="entry name" value="Thiolase_AS"/>
</dbReference>
<comment type="similarity">
    <text evidence="1 5">Belongs to the thiolase-like superfamily. Thiolase family.</text>
</comment>
<feature type="active site" description="Proton acceptor" evidence="4">
    <location>
        <position position="347"/>
    </location>
</feature>
<dbReference type="Pfam" id="PF02803">
    <property type="entry name" value="Thiolase_C"/>
    <property type="match status" value="1"/>
</dbReference>
<dbReference type="RefSeq" id="WP_152810553.1">
    <property type="nucleotide sequence ID" value="NZ_WHNW01000008.1"/>
</dbReference>
<dbReference type="PIRSF" id="PIRSF000429">
    <property type="entry name" value="Ac-CoA_Ac_transf"/>
    <property type="match status" value="1"/>
</dbReference>
<dbReference type="Proteomes" id="UP000471298">
    <property type="component" value="Unassembled WGS sequence"/>
</dbReference>